<name>R7SEK3_CONPW</name>
<dbReference type="Proteomes" id="UP000053558">
    <property type="component" value="Unassembled WGS sequence"/>
</dbReference>
<dbReference type="AlphaFoldDB" id="R7SEK3"/>
<evidence type="ECO:0000313" key="1">
    <source>
        <dbReference type="EMBL" id="EIW74167.1"/>
    </source>
</evidence>
<dbReference type="OrthoDB" id="2932645at2759"/>
<dbReference type="EMBL" id="JH711593">
    <property type="protein sequence ID" value="EIW74167.1"/>
    <property type="molecule type" value="Genomic_DNA"/>
</dbReference>
<organism evidence="1 2">
    <name type="scientific">Coniophora puteana (strain RWD-64-598)</name>
    <name type="common">Brown rot fungus</name>
    <dbReference type="NCBI Taxonomy" id="741705"/>
    <lineage>
        <taxon>Eukaryota</taxon>
        <taxon>Fungi</taxon>
        <taxon>Dikarya</taxon>
        <taxon>Basidiomycota</taxon>
        <taxon>Agaricomycotina</taxon>
        <taxon>Agaricomycetes</taxon>
        <taxon>Agaricomycetidae</taxon>
        <taxon>Boletales</taxon>
        <taxon>Coniophorineae</taxon>
        <taxon>Coniophoraceae</taxon>
        <taxon>Coniophora</taxon>
    </lineage>
</organism>
<keyword evidence="2" id="KW-1185">Reference proteome</keyword>
<dbReference type="RefSeq" id="XP_007775536.1">
    <property type="nucleotide sequence ID" value="XM_007777346.1"/>
</dbReference>
<accession>R7SEK3</accession>
<reference evidence="2" key="1">
    <citation type="journal article" date="2012" name="Science">
        <title>The Paleozoic origin of enzymatic lignin decomposition reconstructed from 31 fungal genomes.</title>
        <authorList>
            <person name="Floudas D."/>
            <person name="Binder M."/>
            <person name="Riley R."/>
            <person name="Barry K."/>
            <person name="Blanchette R.A."/>
            <person name="Henrissat B."/>
            <person name="Martinez A.T."/>
            <person name="Otillar R."/>
            <person name="Spatafora J.W."/>
            <person name="Yadav J.S."/>
            <person name="Aerts A."/>
            <person name="Benoit I."/>
            <person name="Boyd A."/>
            <person name="Carlson A."/>
            <person name="Copeland A."/>
            <person name="Coutinho P.M."/>
            <person name="de Vries R.P."/>
            <person name="Ferreira P."/>
            <person name="Findley K."/>
            <person name="Foster B."/>
            <person name="Gaskell J."/>
            <person name="Glotzer D."/>
            <person name="Gorecki P."/>
            <person name="Heitman J."/>
            <person name="Hesse C."/>
            <person name="Hori C."/>
            <person name="Igarashi K."/>
            <person name="Jurgens J.A."/>
            <person name="Kallen N."/>
            <person name="Kersten P."/>
            <person name="Kohler A."/>
            <person name="Kuees U."/>
            <person name="Kumar T.K.A."/>
            <person name="Kuo A."/>
            <person name="LaButti K."/>
            <person name="Larrondo L.F."/>
            <person name="Lindquist E."/>
            <person name="Ling A."/>
            <person name="Lombard V."/>
            <person name="Lucas S."/>
            <person name="Lundell T."/>
            <person name="Martin R."/>
            <person name="McLaughlin D.J."/>
            <person name="Morgenstern I."/>
            <person name="Morin E."/>
            <person name="Murat C."/>
            <person name="Nagy L.G."/>
            <person name="Nolan M."/>
            <person name="Ohm R.A."/>
            <person name="Patyshakuliyeva A."/>
            <person name="Rokas A."/>
            <person name="Ruiz-Duenas F.J."/>
            <person name="Sabat G."/>
            <person name="Salamov A."/>
            <person name="Samejima M."/>
            <person name="Schmutz J."/>
            <person name="Slot J.C."/>
            <person name="St John F."/>
            <person name="Stenlid J."/>
            <person name="Sun H."/>
            <person name="Sun S."/>
            <person name="Syed K."/>
            <person name="Tsang A."/>
            <person name="Wiebenga A."/>
            <person name="Young D."/>
            <person name="Pisabarro A."/>
            <person name="Eastwood D.C."/>
            <person name="Martin F."/>
            <person name="Cullen D."/>
            <person name="Grigoriev I.V."/>
            <person name="Hibbett D.S."/>
        </authorList>
    </citation>
    <scope>NUCLEOTIDE SEQUENCE [LARGE SCALE GENOMIC DNA]</scope>
    <source>
        <strain evidence="2">RWD-64-598 SS2</strain>
    </source>
</reference>
<dbReference type="InterPro" id="IPR016024">
    <property type="entry name" value="ARM-type_fold"/>
</dbReference>
<gene>
    <name evidence="1" type="ORF">CONPUDRAFT_170198</name>
</gene>
<proteinExistence type="predicted"/>
<sequence>MTQWEAWHLLVKLARFGDIPERSHVLDKLMEADIIAICLRTMQHRAVRLRGVAAQLLATLIAESFLSERVSASSAAEILRSLYTLALQDPDSFSDQLNDPENLWQVCHVEHSSLDHPWNENDESRRIMSIRSFGNVQKAALDAAQMFLTMDPHPSQHRYLDILKRRPSVIDLLLDCTLIENLVGDQENTTSSLACENLAAFFRWPPYLVPGISTPIDKAYSAKDRKALTQSLQILTSQPDWTERIIEAWMKSEPEAEDNEKLQRAIYAVNSLYDEPMASTYEETCAARATEFNRRRVSLLRLITTLSYCADGAGVRNVDIYSLLPIAYRASFKINDPNRWDMDIYAWPIWAPLNKTYEKDLDPFYVAPEVLQGPIAFARLLVVLAQRNALDSIQLLQKAPADLSTTTSLAQIQQITHPDIIRRFFRVAFYRIQNSLKRGRASTRDPDRTGTPDAGLAYASTAELTAAVIAFDDNTGGKHALNVRIGARVMLARLLSFVIVVAMTRHRYRRAYYCSLAAASVAEGIPGDDIPDWDETLARIRRQVQESKFALENRESNDDH</sequence>
<evidence type="ECO:0000313" key="2">
    <source>
        <dbReference type="Proteomes" id="UP000053558"/>
    </source>
</evidence>
<dbReference type="GeneID" id="19206405"/>
<protein>
    <submittedName>
        <fullName evidence="1">Uncharacterized protein</fullName>
    </submittedName>
</protein>
<dbReference type="KEGG" id="cput:CONPUDRAFT_170198"/>
<dbReference type="SUPFAM" id="SSF48371">
    <property type="entry name" value="ARM repeat"/>
    <property type="match status" value="1"/>
</dbReference>